<evidence type="ECO:0000256" key="6">
    <source>
        <dbReference type="ARBA" id="ARBA00022833"/>
    </source>
</evidence>
<protein>
    <recommendedName>
        <fullName evidence="7">Peptidase M28 domain-containing protein</fullName>
    </recommendedName>
</protein>
<accession>A0A4Q0YVU5</accession>
<comment type="caution">
    <text evidence="8">The sequence shown here is derived from an EMBL/GenBank/DDBJ whole genome shotgun (WGS) entry which is preliminary data.</text>
</comment>
<dbReference type="EMBL" id="PEIB01000010">
    <property type="protein sequence ID" value="RXJ73299.1"/>
    <property type="molecule type" value="Genomic_DNA"/>
</dbReference>
<name>A0A4Q0YVU5_9GAMM</name>
<keyword evidence="4" id="KW-0732">Signal</keyword>
<dbReference type="GO" id="GO:0006508">
    <property type="term" value="P:proteolysis"/>
    <property type="evidence" value="ECO:0007669"/>
    <property type="project" value="UniProtKB-KW"/>
</dbReference>
<evidence type="ECO:0000256" key="1">
    <source>
        <dbReference type="ARBA" id="ARBA00022438"/>
    </source>
</evidence>
<dbReference type="PANTHER" id="PTHR12147">
    <property type="entry name" value="METALLOPEPTIDASE M28 FAMILY MEMBER"/>
    <property type="match status" value="1"/>
</dbReference>
<keyword evidence="3" id="KW-0479">Metal-binding</keyword>
<keyword evidence="9" id="KW-1185">Reference proteome</keyword>
<evidence type="ECO:0000259" key="7">
    <source>
        <dbReference type="Pfam" id="PF04389"/>
    </source>
</evidence>
<evidence type="ECO:0000256" key="2">
    <source>
        <dbReference type="ARBA" id="ARBA00022670"/>
    </source>
</evidence>
<proteinExistence type="predicted"/>
<evidence type="ECO:0000256" key="5">
    <source>
        <dbReference type="ARBA" id="ARBA00022801"/>
    </source>
</evidence>
<keyword evidence="6" id="KW-0862">Zinc</keyword>
<dbReference type="RefSeq" id="WP_129122136.1">
    <property type="nucleotide sequence ID" value="NZ_PEIB01000010.1"/>
</dbReference>
<reference evidence="8 9" key="1">
    <citation type="submission" date="2017-10" db="EMBL/GenBank/DDBJ databases">
        <title>Nyctiphanis sp. nov., isolated from the stomach of the euphausiid Nyctiphanes simplex (Hansen, 1911) in the Gulf of California.</title>
        <authorList>
            <person name="Gomez-Gil B."/>
            <person name="Aguilar-Mendez M."/>
            <person name="Lopez-Cortes A."/>
            <person name="Gomez-Gutierrez J."/>
            <person name="Roque A."/>
            <person name="Lang E."/>
            <person name="Gonzalez-Castillo A."/>
        </authorList>
    </citation>
    <scope>NUCLEOTIDE SEQUENCE [LARGE SCALE GENOMIC DNA]</scope>
    <source>
        <strain evidence="8 9">CAIM 600</strain>
    </source>
</reference>
<dbReference type="GO" id="GO:0046872">
    <property type="term" value="F:metal ion binding"/>
    <property type="evidence" value="ECO:0007669"/>
    <property type="project" value="UniProtKB-KW"/>
</dbReference>
<organism evidence="8 9">
    <name type="scientific">Veronia nyctiphanis</name>
    <dbReference type="NCBI Taxonomy" id="1278244"/>
    <lineage>
        <taxon>Bacteria</taxon>
        <taxon>Pseudomonadati</taxon>
        <taxon>Pseudomonadota</taxon>
        <taxon>Gammaproteobacteria</taxon>
        <taxon>Vibrionales</taxon>
        <taxon>Vibrionaceae</taxon>
        <taxon>Veronia</taxon>
    </lineage>
</organism>
<dbReference type="SUPFAM" id="SSF53187">
    <property type="entry name" value="Zn-dependent exopeptidases"/>
    <property type="match status" value="1"/>
</dbReference>
<dbReference type="OrthoDB" id="9789219at2"/>
<dbReference type="InterPro" id="IPR045175">
    <property type="entry name" value="M28_fam"/>
</dbReference>
<evidence type="ECO:0000313" key="8">
    <source>
        <dbReference type="EMBL" id="RXJ73299.1"/>
    </source>
</evidence>
<keyword evidence="5" id="KW-0378">Hydrolase</keyword>
<sequence length="176" mass="19591">MVHQSQEEAEQAIIASQLSTSFTAPEIIARGNIPNWLGQVQESRITDMIRKLSDFTNRFYTTSHGVNASNYIHDEWQAIASTRSDMTVEKYNHRDWPQDSVILTFKGHTKPEEIVVIGGHLDSTVGRSTGENTRAPGADDNASGIATFTEVIRVLASNQTLSQTVRCSLWATQQKK</sequence>
<evidence type="ECO:0000256" key="4">
    <source>
        <dbReference type="ARBA" id="ARBA00022729"/>
    </source>
</evidence>
<dbReference type="InterPro" id="IPR007484">
    <property type="entry name" value="Peptidase_M28"/>
</dbReference>
<keyword evidence="2" id="KW-0645">Protease</keyword>
<dbReference type="GO" id="GO:0004177">
    <property type="term" value="F:aminopeptidase activity"/>
    <property type="evidence" value="ECO:0007669"/>
    <property type="project" value="UniProtKB-KW"/>
</dbReference>
<dbReference type="AlphaFoldDB" id="A0A4Q0YVU5"/>
<dbReference type="Gene3D" id="3.40.630.10">
    <property type="entry name" value="Zn peptidases"/>
    <property type="match status" value="1"/>
</dbReference>
<dbReference type="GO" id="GO:0008235">
    <property type="term" value="F:metalloexopeptidase activity"/>
    <property type="evidence" value="ECO:0007669"/>
    <property type="project" value="InterPro"/>
</dbReference>
<dbReference type="Pfam" id="PF04389">
    <property type="entry name" value="Peptidase_M28"/>
    <property type="match status" value="1"/>
</dbReference>
<feature type="domain" description="Peptidase M28" evidence="7">
    <location>
        <begin position="101"/>
        <end position="170"/>
    </location>
</feature>
<dbReference type="PANTHER" id="PTHR12147:SF56">
    <property type="entry name" value="AMINOPEPTIDASE YDR415C-RELATED"/>
    <property type="match status" value="1"/>
</dbReference>
<dbReference type="Proteomes" id="UP000290287">
    <property type="component" value="Unassembled WGS sequence"/>
</dbReference>
<gene>
    <name evidence="8" type="ORF">CS022_09885</name>
</gene>
<keyword evidence="1" id="KW-0031">Aminopeptidase</keyword>
<evidence type="ECO:0000313" key="9">
    <source>
        <dbReference type="Proteomes" id="UP000290287"/>
    </source>
</evidence>
<evidence type="ECO:0000256" key="3">
    <source>
        <dbReference type="ARBA" id="ARBA00022723"/>
    </source>
</evidence>